<dbReference type="Proteomes" id="UP001206067">
    <property type="component" value="Unassembled WGS sequence"/>
</dbReference>
<feature type="domain" description="PHA accumulation regulator DNA-binding N-terminal" evidence="2">
    <location>
        <begin position="18"/>
        <end position="77"/>
    </location>
</feature>
<evidence type="ECO:0000259" key="2">
    <source>
        <dbReference type="Pfam" id="PF07879"/>
    </source>
</evidence>
<gene>
    <name evidence="3" type="primary">phaR</name>
    <name evidence="3" type="ORF">NSO95_07810</name>
</gene>
<dbReference type="NCBIfam" id="TIGR01848">
    <property type="entry name" value="PHA_reg_PhaR"/>
    <property type="match status" value="1"/>
</dbReference>
<evidence type="ECO:0000313" key="3">
    <source>
        <dbReference type="EMBL" id="MCR2833849.1"/>
    </source>
</evidence>
<dbReference type="InterPro" id="IPR010134">
    <property type="entry name" value="PHA_reg_PhaR"/>
</dbReference>
<dbReference type="Pfam" id="PF07879">
    <property type="entry name" value="PHB_acc_N"/>
    <property type="match status" value="1"/>
</dbReference>
<reference evidence="3 4" key="1">
    <citation type="submission" date="2022-08" db="EMBL/GenBank/DDBJ databases">
        <title>Polyphasic taxonomy analysis of Qipengyuania sp.RS5-5.</title>
        <authorList>
            <person name="Xamxidin M."/>
            <person name="Wu M."/>
        </authorList>
    </citation>
    <scope>NUCLEOTIDE SEQUENCE [LARGE SCALE GENOMIC DNA]</scope>
    <source>
        <strain evidence="3 4">RS5-5</strain>
    </source>
</reference>
<feature type="domain" description="PHB accumulation regulatory" evidence="1">
    <location>
        <begin position="82"/>
        <end position="121"/>
    </location>
</feature>
<sequence>MRGQAMAKRDPQDGEATIIKKYANRRLYNTGSSSYITLDDLAKMTREGVDFKVVDAKTGDDITHSILTQIIMEEESGGSQMLPVSFLRDLIAMYGNSMQSMMPSYLEASMENFRKNQTKLQEAFKKGITGNPLAKIAETNLAVMKAMGDALLPGAKSAGGGDKPSDSEEIAALRRQMAEMQKKLDQLGK</sequence>
<accession>A0ABT1XRF9</accession>
<comment type="caution">
    <text evidence="3">The sequence shown here is derived from an EMBL/GenBank/DDBJ whole genome shotgun (WGS) entry which is preliminary data.</text>
</comment>
<keyword evidence="4" id="KW-1185">Reference proteome</keyword>
<proteinExistence type="predicted"/>
<organism evidence="3 4">
    <name type="scientific">Parerythrobacter lacustris</name>
    <dbReference type="NCBI Taxonomy" id="2969984"/>
    <lineage>
        <taxon>Bacteria</taxon>
        <taxon>Pseudomonadati</taxon>
        <taxon>Pseudomonadota</taxon>
        <taxon>Alphaproteobacteria</taxon>
        <taxon>Sphingomonadales</taxon>
        <taxon>Erythrobacteraceae</taxon>
        <taxon>Parerythrobacter</taxon>
    </lineage>
</organism>
<dbReference type="InterPro" id="IPR007897">
    <property type="entry name" value="PHB_accumulat"/>
</dbReference>
<name>A0ABT1XRF9_9SPHN</name>
<dbReference type="EMBL" id="JANKHH010000004">
    <property type="protein sequence ID" value="MCR2833849.1"/>
    <property type="molecule type" value="Genomic_DNA"/>
</dbReference>
<dbReference type="Pfam" id="PF05233">
    <property type="entry name" value="PHB_acc"/>
    <property type="match status" value="1"/>
</dbReference>
<evidence type="ECO:0000259" key="1">
    <source>
        <dbReference type="Pfam" id="PF05233"/>
    </source>
</evidence>
<protein>
    <submittedName>
        <fullName evidence="3">Polyhydroxyalkanoate synthesis repressor PhaR</fullName>
    </submittedName>
</protein>
<dbReference type="InterPro" id="IPR012909">
    <property type="entry name" value="PHA_DNA-bd_N"/>
</dbReference>
<evidence type="ECO:0000313" key="4">
    <source>
        <dbReference type="Proteomes" id="UP001206067"/>
    </source>
</evidence>